<evidence type="ECO:0000256" key="1">
    <source>
        <dbReference type="SAM" id="SignalP"/>
    </source>
</evidence>
<comment type="caution">
    <text evidence="2">The sequence shown here is derived from an EMBL/GenBank/DDBJ whole genome shotgun (WGS) entry which is preliminary data.</text>
</comment>
<sequence>MFMTRITHIVMFFLLSLCALVYALPIRIRDVFVPPIITPNASTVWEIGQQYNVTWNTTDAPVNITNKYGMVVLVENGLLDLENPLANNFSILDGWVTVTAPDVTPATDYSIVLFGDSGNNSPNFTITD</sequence>
<accession>A0A401GT16</accession>
<keyword evidence="3" id="KW-1185">Reference proteome</keyword>
<gene>
    <name evidence="2" type="ORF">SCP_0700540</name>
</gene>
<keyword evidence="1" id="KW-0732">Signal</keyword>
<dbReference type="Proteomes" id="UP000287166">
    <property type="component" value="Unassembled WGS sequence"/>
</dbReference>
<dbReference type="RefSeq" id="XP_027615787.1">
    <property type="nucleotide sequence ID" value="XM_027759986.1"/>
</dbReference>
<protein>
    <submittedName>
        <fullName evidence="2">Uncharacterized protein</fullName>
    </submittedName>
</protein>
<dbReference type="GeneID" id="38781791"/>
<evidence type="ECO:0000313" key="2">
    <source>
        <dbReference type="EMBL" id="GBE84874.1"/>
    </source>
</evidence>
<dbReference type="AlphaFoldDB" id="A0A401GT16"/>
<dbReference type="OrthoDB" id="2317741at2759"/>
<proteinExistence type="predicted"/>
<evidence type="ECO:0000313" key="3">
    <source>
        <dbReference type="Proteomes" id="UP000287166"/>
    </source>
</evidence>
<dbReference type="EMBL" id="BFAD01000007">
    <property type="protein sequence ID" value="GBE84874.1"/>
    <property type="molecule type" value="Genomic_DNA"/>
</dbReference>
<name>A0A401GT16_9APHY</name>
<organism evidence="2 3">
    <name type="scientific">Sparassis crispa</name>
    <dbReference type="NCBI Taxonomy" id="139825"/>
    <lineage>
        <taxon>Eukaryota</taxon>
        <taxon>Fungi</taxon>
        <taxon>Dikarya</taxon>
        <taxon>Basidiomycota</taxon>
        <taxon>Agaricomycotina</taxon>
        <taxon>Agaricomycetes</taxon>
        <taxon>Polyporales</taxon>
        <taxon>Sparassidaceae</taxon>
        <taxon>Sparassis</taxon>
    </lineage>
</organism>
<feature type="signal peptide" evidence="1">
    <location>
        <begin position="1"/>
        <end position="23"/>
    </location>
</feature>
<dbReference type="InParanoid" id="A0A401GT16"/>
<dbReference type="STRING" id="139825.A0A401GT16"/>
<reference evidence="2 3" key="1">
    <citation type="journal article" date="2018" name="Sci. Rep.">
        <title>Genome sequence of the cauliflower mushroom Sparassis crispa (Hanabiratake) and its association with beneficial usage.</title>
        <authorList>
            <person name="Kiyama R."/>
            <person name="Furutani Y."/>
            <person name="Kawaguchi K."/>
            <person name="Nakanishi T."/>
        </authorList>
    </citation>
    <scope>NUCLEOTIDE SEQUENCE [LARGE SCALE GENOMIC DNA]</scope>
</reference>
<feature type="chain" id="PRO_5019266654" evidence="1">
    <location>
        <begin position="24"/>
        <end position="128"/>
    </location>
</feature>